<dbReference type="SUPFAM" id="SSF56601">
    <property type="entry name" value="beta-lactamase/transpeptidase-like"/>
    <property type="match status" value="1"/>
</dbReference>
<gene>
    <name evidence="6" type="primary">bla</name>
    <name evidence="6" type="ORF">RQX22_04645</name>
</gene>
<name>A0ABU3Q489_9SPHN</name>
<dbReference type="PRINTS" id="PR00118">
    <property type="entry name" value="BLACTAMASEA"/>
</dbReference>
<dbReference type="EMBL" id="JAVUPU010000002">
    <property type="protein sequence ID" value="MDT9598238.1"/>
    <property type="molecule type" value="Genomic_DNA"/>
</dbReference>
<dbReference type="EC" id="3.5.2.6" evidence="3"/>
<comment type="similarity">
    <text evidence="2">Belongs to the class-A beta-lactamase family.</text>
</comment>
<dbReference type="PANTHER" id="PTHR35333">
    <property type="entry name" value="BETA-LACTAMASE"/>
    <property type="match status" value="1"/>
</dbReference>
<organism evidence="6 7">
    <name type="scientific">Sphingosinicella rhizophila</name>
    <dbReference type="NCBI Taxonomy" id="3050082"/>
    <lineage>
        <taxon>Bacteria</taxon>
        <taxon>Pseudomonadati</taxon>
        <taxon>Pseudomonadota</taxon>
        <taxon>Alphaproteobacteria</taxon>
        <taxon>Sphingomonadales</taxon>
        <taxon>Sphingosinicellaceae</taxon>
        <taxon>Sphingosinicella</taxon>
    </lineage>
</organism>
<comment type="caution">
    <text evidence="6">The sequence shown here is derived from an EMBL/GenBank/DDBJ whole genome shotgun (WGS) entry which is preliminary data.</text>
</comment>
<feature type="region of interest" description="Disordered" evidence="4">
    <location>
        <begin position="178"/>
        <end position="197"/>
    </location>
</feature>
<dbReference type="InterPro" id="IPR012338">
    <property type="entry name" value="Beta-lactam/transpept-like"/>
</dbReference>
<dbReference type="NCBIfam" id="NF033103">
    <property type="entry name" value="bla_class_A"/>
    <property type="match status" value="1"/>
</dbReference>
<feature type="domain" description="Beta-lactamase class A catalytic" evidence="5">
    <location>
        <begin position="32"/>
        <end position="281"/>
    </location>
</feature>
<evidence type="ECO:0000313" key="6">
    <source>
        <dbReference type="EMBL" id="MDT9598238.1"/>
    </source>
</evidence>
<dbReference type="PANTHER" id="PTHR35333:SF3">
    <property type="entry name" value="BETA-LACTAMASE-TYPE TRANSPEPTIDASE FOLD CONTAINING PROTEIN"/>
    <property type="match status" value="1"/>
</dbReference>
<proteinExistence type="inferred from homology"/>
<sequence length="314" mass="33367">MAEQAAPSVARLQSEIARLATAAKGVVGVSAWRLDGRGPRIALNAEQRYPLASTFKVAVAGAIMARIDRGELTLGQMIEVDPDKYASSPVIAEELIHPGVSLSVHNLLELMITHSDNTATDVLTELAGGPAGATAWLRAQGITDQRIDRDTRALLRDFFGLPATGPLAEAFERAAKADPSLGERSSRPFPAFDNDVRDTSTPEAMANLLTRIFSGKALKPASTKVLTDIMERTKTGKTRLKGLLPEGTVVAHKTGTIGGTVNDAGVITLPGEAGQIVIAVYIKKGEAPTPVRERTIAEIARAVYDYYLFSAPGD</sequence>
<accession>A0ABU3Q489</accession>
<dbReference type="Proteomes" id="UP001259572">
    <property type="component" value="Unassembled WGS sequence"/>
</dbReference>
<keyword evidence="6" id="KW-0378">Hydrolase</keyword>
<evidence type="ECO:0000259" key="5">
    <source>
        <dbReference type="Pfam" id="PF13354"/>
    </source>
</evidence>
<dbReference type="Pfam" id="PF13354">
    <property type="entry name" value="Beta-lactamase2"/>
    <property type="match status" value="1"/>
</dbReference>
<evidence type="ECO:0000256" key="3">
    <source>
        <dbReference type="ARBA" id="ARBA00012865"/>
    </source>
</evidence>
<dbReference type="InterPro" id="IPR045155">
    <property type="entry name" value="Beta-lactam_cat"/>
</dbReference>
<evidence type="ECO:0000256" key="1">
    <source>
        <dbReference type="ARBA" id="ARBA00001526"/>
    </source>
</evidence>
<evidence type="ECO:0000256" key="4">
    <source>
        <dbReference type="SAM" id="MobiDB-lite"/>
    </source>
</evidence>
<dbReference type="Gene3D" id="3.40.710.10">
    <property type="entry name" value="DD-peptidase/beta-lactamase superfamily"/>
    <property type="match status" value="1"/>
</dbReference>
<evidence type="ECO:0000256" key="2">
    <source>
        <dbReference type="ARBA" id="ARBA00009009"/>
    </source>
</evidence>
<comment type="catalytic activity">
    <reaction evidence="1">
        <text>a beta-lactam + H2O = a substituted beta-amino acid</text>
        <dbReference type="Rhea" id="RHEA:20401"/>
        <dbReference type="ChEBI" id="CHEBI:15377"/>
        <dbReference type="ChEBI" id="CHEBI:35627"/>
        <dbReference type="ChEBI" id="CHEBI:140347"/>
        <dbReference type="EC" id="3.5.2.6"/>
    </reaction>
</comment>
<dbReference type="RefSeq" id="WP_315724105.1">
    <property type="nucleotide sequence ID" value="NZ_JAVUPU010000002.1"/>
</dbReference>
<dbReference type="InterPro" id="IPR000871">
    <property type="entry name" value="Beta-lactam_class-A"/>
</dbReference>
<keyword evidence="7" id="KW-1185">Reference proteome</keyword>
<protein>
    <recommendedName>
        <fullName evidence="3">beta-lactamase</fullName>
        <ecNumber evidence="3">3.5.2.6</ecNumber>
    </recommendedName>
</protein>
<evidence type="ECO:0000313" key="7">
    <source>
        <dbReference type="Proteomes" id="UP001259572"/>
    </source>
</evidence>
<reference evidence="6 7" key="1">
    <citation type="submission" date="2023-05" db="EMBL/GenBank/DDBJ databases">
        <authorList>
            <person name="Guo Y."/>
        </authorList>
    </citation>
    <scope>NUCLEOTIDE SEQUENCE [LARGE SCALE GENOMIC DNA]</scope>
    <source>
        <strain evidence="6 7">GR2756</strain>
    </source>
</reference>
<dbReference type="GO" id="GO:0008800">
    <property type="term" value="F:beta-lactamase activity"/>
    <property type="evidence" value="ECO:0007669"/>
    <property type="project" value="UniProtKB-EC"/>
</dbReference>